<gene>
    <name evidence="1" type="ORF">JK358_26980</name>
</gene>
<dbReference type="EMBL" id="JAERRJ010000010">
    <property type="protein sequence ID" value="MBL1078054.1"/>
    <property type="molecule type" value="Genomic_DNA"/>
</dbReference>
<dbReference type="PANTHER" id="PTHR38567">
    <property type="entry name" value="DUF4291 DOMAIN-CONTAINING PROTEIN"/>
    <property type="match status" value="1"/>
</dbReference>
<dbReference type="RefSeq" id="WP_201952425.1">
    <property type="nucleotide sequence ID" value="NZ_JAERRJ010000010.1"/>
</dbReference>
<dbReference type="PANTHER" id="PTHR38567:SF1">
    <property type="entry name" value="DUF4291 DOMAIN-CONTAINING PROTEIN"/>
    <property type="match status" value="1"/>
</dbReference>
<dbReference type="Pfam" id="PF14124">
    <property type="entry name" value="DUF4291"/>
    <property type="match status" value="1"/>
</dbReference>
<protein>
    <submittedName>
        <fullName evidence="1">DUF4291 domain-containing protein</fullName>
    </submittedName>
</protein>
<organism evidence="1 2">
    <name type="scientific">Nocardia acididurans</name>
    <dbReference type="NCBI Taxonomy" id="2802282"/>
    <lineage>
        <taxon>Bacteria</taxon>
        <taxon>Bacillati</taxon>
        <taxon>Actinomycetota</taxon>
        <taxon>Actinomycetes</taxon>
        <taxon>Mycobacteriales</taxon>
        <taxon>Nocardiaceae</taxon>
        <taxon>Nocardia</taxon>
    </lineage>
</organism>
<dbReference type="Proteomes" id="UP000602198">
    <property type="component" value="Unassembled WGS sequence"/>
</dbReference>
<sequence>MNQYEIRADFDRDTIVVYQAFNAAIATAALDAQRFVAPFSLTRMTWIKPSYRWLMHRSNWARSPGQERILAVRITRTGWEEALDHAVLTSPERRVYADAADWRAQHPHAAVRVQWDPEYSIRNVKLDHRSIQVGLSRSMVQRYVDDWTTEIRDLTPLTHKISAHLREGRVDRAKDLLPPEKRYPIPENLAKKIGAELFTR</sequence>
<dbReference type="InterPro" id="IPR025633">
    <property type="entry name" value="DUF4291"/>
</dbReference>
<comment type="caution">
    <text evidence="1">The sequence shown here is derived from an EMBL/GenBank/DDBJ whole genome shotgun (WGS) entry which is preliminary data.</text>
</comment>
<accession>A0ABS1ME86</accession>
<evidence type="ECO:0000313" key="2">
    <source>
        <dbReference type="Proteomes" id="UP000602198"/>
    </source>
</evidence>
<evidence type="ECO:0000313" key="1">
    <source>
        <dbReference type="EMBL" id="MBL1078054.1"/>
    </source>
</evidence>
<reference evidence="1 2" key="1">
    <citation type="submission" date="2021-01" db="EMBL/GenBank/DDBJ databases">
        <title>WGS of actinomycetes isolated from Thailand.</title>
        <authorList>
            <person name="Thawai C."/>
        </authorList>
    </citation>
    <scope>NUCLEOTIDE SEQUENCE [LARGE SCALE GENOMIC DNA]</scope>
    <source>
        <strain evidence="1 2">LPG 2</strain>
    </source>
</reference>
<name>A0ABS1ME86_9NOCA</name>
<proteinExistence type="predicted"/>
<keyword evidence="2" id="KW-1185">Reference proteome</keyword>